<sequence>MFIVHLFSFATHSIIEIQRNVQPFSFILQQKTPLAELLQNFNEFFNRKAS</sequence>
<comment type="caution">
    <text evidence="1">The sequence shown here is derived from an EMBL/GenBank/DDBJ whole genome shotgun (WGS) entry which is preliminary data.</text>
</comment>
<organism evidence="1 2">
    <name type="scientific">Bacillus thuringiensis subsp. finitimus</name>
    <dbReference type="NCBI Taxonomy" id="29337"/>
    <lineage>
        <taxon>Bacteria</taxon>
        <taxon>Bacillati</taxon>
        <taxon>Bacillota</taxon>
        <taxon>Bacilli</taxon>
        <taxon>Bacillales</taxon>
        <taxon>Bacillaceae</taxon>
        <taxon>Bacillus</taxon>
        <taxon>Bacillus cereus group</taxon>
    </lineage>
</organism>
<name>A0A243GEP5_BACTF</name>
<evidence type="ECO:0000313" key="2">
    <source>
        <dbReference type="Proteomes" id="UP000195030"/>
    </source>
</evidence>
<protein>
    <submittedName>
        <fullName evidence="1">Pullulanase</fullName>
    </submittedName>
</protein>
<reference evidence="1 2" key="1">
    <citation type="submission" date="2016-10" db="EMBL/GenBank/DDBJ databases">
        <title>Comparative genomics of Bacillus thuringiensis reveals a path to pathogens against multiple invertebrate hosts.</title>
        <authorList>
            <person name="Zheng J."/>
            <person name="Gao Q."/>
            <person name="Liu H."/>
            <person name="Peng D."/>
            <person name="Ruan L."/>
            <person name="Sun M."/>
        </authorList>
    </citation>
    <scope>NUCLEOTIDE SEQUENCE [LARGE SCALE GENOMIC DNA]</scope>
    <source>
        <strain evidence="1">CTC</strain>
    </source>
</reference>
<gene>
    <name evidence="1" type="ORF">BK772_23965</name>
</gene>
<proteinExistence type="predicted"/>
<evidence type="ECO:0000313" key="1">
    <source>
        <dbReference type="EMBL" id="OUA05901.1"/>
    </source>
</evidence>
<dbReference type="Proteomes" id="UP000195030">
    <property type="component" value="Unassembled WGS sequence"/>
</dbReference>
<dbReference type="EMBL" id="NFEL01000050">
    <property type="protein sequence ID" value="OUA05901.1"/>
    <property type="molecule type" value="Genomic_DNA"/>
</dbReference>
<dbReference type="AlphaFoldDB" id="A0A243GEP5"/>
<accession>A0A243GEP5</accession>